<reference evidence="2" key="1">
    <citation type="submission" date="2014-03" db="EMBL/GenBank/DDBJ databases">
        <authorList>
            <person name="Aksoy S."/>
            <person name="Warren W."/>
            <person name="Wilson R.K."/>
        </authorList>
    </citation>
    <scope>NUCLEOTIDE SEQUENCE [LARGE SCALE GENOMIC DNA]</scope>
    <source>
        <strain evidence="2">IAEA</strain>
    </source>
</reference>
<accession>A0A1A9ZHT5</accession>
<evidence type="ECO:0000313" key="1">
    <source>
        <dbReference type="EnsemblMetazoa" id="GPAI015006-PA"/>
    </source>
</evidence>
<dbReference type="AlphaFoldDB" id="A0A1A9ZHT5"/>
<sequence>MRAASRSIASHRCNMDTNSLSVSSFSPNFKRYNSAEALATSEYQLIITRSDINEELLVNVDTIRFLIKFRKCLKILIVVTSSMIFCPELPLKHSVVNLQVDRENAKIIIRLFTISLKSREEKLNSIADRVLLITPLNHYKLQVISDRMAIAQINILLFASVAQAEHTHH</sequence>
<dbReference type="Proteomes" id="UP000092445">
    <property type="component" value="Unassembled WGS sequence"/>
</dbReference>
<keyword evidence="2" id="KW-1185">Reference proteome</keyword>
<dbReference type="EnsemblMetazoa" id="GPAI015006-RA">
    <property type="protein sequence ID" value="GPAI015006-PA"/>
    <property type="gene ID" value="GPAI015006"/>
</dbReference>
<proteinExistence type="predicted"/>
<reference evidence="1" key="2">
    <citation type="submission" date="2020-05" db="UniProtKB">
        <authorList>
            <consortium name="EnsemblMetazoa"/>
        </authorList>
    </citation>
    <scope>IDENTIFICATION</scope>
    <source>
        <strain evidence="1">IAEA</strain>
    </source>
</reference>
<organism evidence="1 2">
    <name type="scientific">Glossina pallidipes</name>
    <name type="common">Tsetse fly</name>
    <dbReference type="NCBI Taxonomy" id="7398"/>
    <lineage>
        <taxon>Eukaryota</taxon>
        <taxon>Metazoa</taxon>
        <taxon>Ecdysozoa</taxon>
        <taxon>Arthropoda</taxon>
        <taxon>Hexapoda</taxon>
        <taxon>Insecta</taxon>
        <taxon>Pterygota</taxon>
        <taxon>Neoptera</taxon>
        <taxon>Endopterygota</taxon>
        <taxon>Diptera</taxon>
        <taxon>Brachycera</taxon>
        <taxon>Muscomorpha</taxon>
        <taxon>Hippoboscoidea</taxon>
        <taxon>Glossinidae</taxon>
        <taxon>Glossina</taxon>
    </lineage>
</organism>
<evidence type="ECO:0000313" key="2">
    <source>
        <dbReference type="Proteomes" id="UP000092445"/>
    </source>
</evidence>
<protein>
    <submittedName>
        <fullName evidence="1">Uncharacterized protein</fullName>
    </submittedName>
</protein>
<name>A0A1A9ZHT5_GLOPL</name>
<dbReference type="VEuPathDB" id="VectorBase:GPAI015006"/>